<reference evidence="2" key="1">
    <citation type="journal article" date="2014" name="Front. Microbiol.">
        <title>High frequency of phylogenetically diverse reductive dehalogenase-homologous genes in deep subseafloor sedimentary metagenomes.</title>
        <authorList>
            <person name="Kawai M."/>
            <person name="Futagami T."/>
            <person name="Toyoda A."/>
            <person name="Takaki Y."/>
            <person name="Nishi S."/>
            <person name="Hori S."/>
            <person name="Arai W."/>
            <person name="Tsubouchi T."/>
            <person name="Morono Y."/>
            <person name="Uchiyama I."/>
            <person name="Ito T."/>
            <person name="Fujiyama A."/>
            <person name="Inagaki F."/>
            <person name="Takami H."/>
        </authorList>
    </citation>
    <scope>NUCLEOTIDE SEQUENCE</scope>
    <source>
        <strain evidence="2">Expedition CK06-06</strain>
    </source>
</reference>
<proteinExistence type="predicted"/>
<feature type="transmembrane region" description="Helical" evidence="1">
    <location>
        <begin position="126"/>
        <end position="145"/>
    </location>
</feature>
<gene>
    <name evidence="2" type="ORF">S01H1_39964</name>
</gene>
<keyword evidence="1" id="KW-1133">Transmembrane helix</keyword>
<evidence type="ECO:0000256" key="1">
    <source>
        <dbReference type="SAM" id="Phobius"/>
    </source>
</evidence>
<protein>
    <submittedName>
        <fullName evidence="2">Uncharacterized protein</fullName>
    </submittedName>
</protein>
<organism evidence="2">
    <name type="scientific">marine sediment metagenome</name>
    <dbReference type="NCBI Taxonomy" id="412755"/>
    <lineage>
        <taxon>unclassified sequences</taxon>
        <taxon>metagenomes</taxon>
        <taxon>ecological metagenomes</taxon>
    </lineage>
</organism>
<sequence length="184" mass="21393">FILNKVDHYLHGKPVYKLIYGYPLAVQSNFTQTTKEVKLEILELESEKVSNTIIKMKECLINSVDKSVLLEIDNLKNKKKNKVSIINTHILEKRDVEKNSSFELDTWLQTSYNNVLLRIKAMDIRIIAVWIMSIISTVFATWIVADDYFEAHYRAKFKGGSLIIPISNYIMRGLLLFLIMFSMI</sequence>
<feature type="non-terminal residue" evidence="2">
    <location>
        <position position="1"/>
    </location>
</feature>
<keyword evidence="1" id="KW-0472">Membrane</keyword>
<dbReference type="AlphaFoldDB" id="X0VNV3"/>
<evidence type="ECO:0000313" key="2">
    <source>
        <dbReference type="EMBL" id="GAG02236.1"/>
    </source>
</evidence>
<name>X0VNV3_9ZZZZ</name>
<dbReference type="EMBL" id="BARS01025271">
    <property type="protein sequence ID" value="GAG02236.1"/>
    <property type="molecule type" value="Genomic_DNA"/>
</dbReference>
<accession>X0VNV3</accession>
<comment type="caution">
    <text evidence="2">The sequence shown here is derived from an EMBL/GenBank/DDBJ whole genome shotgun (WGS) entry which is preliminary data.</text>
</comment>
<feature type="transmembrane region" description="Helical" evidence="1">
    <location>
        <begin position="157"/>
        <end position="181"/>
    </location>
</feature>
<keyword evidence="1" id="KW-0812">Transmembrane</keyword>